<evidence type="ECO:0000313" key="2">
    <source>
        <dbReference type="EMBL" id="PIK38529.1"/>
    </source>
</evidence>
<dbReference type="Pfam" id="PF12937">
    <property type="entry name" value="F-box-like"/>
    <property type="match status" value="1"/>
</dbReference>
<accession>A0A2G8JS27</accession>
<keyword evidence="3" id="KW-1185">Reference proteome</keyword>
<comment type="caution">
    <text evidence="2">The sequence shown here is derived from an EMBL/GenBank/DDBJ whole genome shotgun (WGS) entry which is preliminary data.</text>
</comment>
<protein>
    <submittedName>
        <fullName evidence="2">F-box only protein 48</fullName>
    </submittedName>
</protein>
<evidence type="ECO:0000259" key="1">
    <source>
        <dbReference type="PROSITE" id="PS50181"/>
    </source>
</evidence>
<feature type="domain" description="F-box" evidence="1">
    <location>
        <begin position="92"/>
        <end position="139"/>
    </location>
</feature>
<dbReference type="OrthoDB" id="10257471at2759"/>
<gene>
    <name evidence="2" type="ORF">BSL78_24622</name>
</gene>
<dbReference type="Gene3D" id="1.20.1280.50">
    <property type="match status" value="1"/>
</dbReference>
<dbReference type="AlphaFoldDB" id="A0A2G8JS27"/>
<dbReference type="SMART" id="SM00256">
    <property type="entry name" value="FBOX"/>
    <property type="match status" value="1"/>
</dbReference>
<dbReference type="Proteomes" id="UP000230750">
    <property type="component" value="Unassembled WGS sequence"/>
</dbReference>
<dbReference type="PROSITE" id="PS50181">
    <property type="entry name" value="FBOX"/>
    <property type="match status" value="1"/>
</dbReference>
<name>A0A2G8JS27_STIJA</name>
<dbReference type="SUPFAM" id="SSF81383">
    <property type="entry name" value="F-box domain"/>
    <property type="match status" value="1"/>
</dbReference>
<evidence type="ECO:0000313" key="3">
    <source>
        <dbReference type="Proteomes" id="UP000230750"/>
    </source>
</evidence>
<sequence length="191" mass="22482">MLRAPVARPNLCQLTQASLPAGVLSSYCTSNMVSSGKHPKRQRDTSLDLPDISHFCSSDLDEVLYPERHQSEATHHQQQQQRHDEILYQNPCDLFDVLPLEIVLEIFKHLDIESLSNAIKTCRRWRYVIQETECLWKWFCFHYYEFPEDVQRDWQEGYSWQSWLGTIAKSTCHNDSVHLQGYCSRLQLSYT</sequence>
<proteinExistence type="predicted"/>
<dbReference type="EMBL" id="MRZV01001348">
    <property type="protein sequence ID" value="PIK38529.1"/>
    <property type="molecule type" value="Genomic_DNA"/>
</dbReference>
<dbReference type="InterPro" id="IPR001810">
    <property type="entry name" value="F-box_dom"/>
</dbReference>
<dbReference type="InterPro" id="IPR036047">
    <property type="entry name" value="F-box-like_dom_sf"/>
</dbReference>
<organism evidence="2 3">
    <name type="scientific">Stichopus japonicus</name>
    <name type="common">Sea cucumber</name>
    <dbReference type="NCBI Taxonomy" id="307972"/>
    <lineage>
        <taxon>Eukaryota</taxon>
        <taxon>Metazoa</taxon>
        <taxon>Echinodermata</taxon>
        <taxon>Eleutherozoa</taxon>
        <taxon>Echinozoa</taxon>
        <taxon>Holothuroidea</taxon>
        <taxon>Aspidochirotacea</taxon>
        <taxon>Aspidochirotida</taxon>
        <taxon>Stichopodidae</taxon>
        <taxon>Apostichopus</taxon>
    </lineage>
</organism>
<reference evidence="2 3" key="1">
    <citation type="journal article" date="2017" name="PLoS Biol.">
        <title>The sea cucumber genome provides insights into morphological evolution and visceral regeneration.</title>
        <authorList>
            <person name="Zhang X."/>
            <person name="Sun L."/>
            <person name="Yuan J."/>
            <person name="Sun Y."/>
            <person name="Gao Y."/>
            <person name="Zhang L."/>
            <person name="Li S."/>
            <person name="Dai H."/>
            <person name="Hamel J.F."/>
            <person name="Liu C."/>
            <person name="Yu Y."/>
            <person name="Liu S."/>
            <person name="Lin W."/>
            <person name="Guo K."/>
            <person name="Jin S."/>
            <person name="Xu P."/>
            <person name="Storey K.B."/>
            <person name="Huan P."/>
            <person name="Zhang T."/>
            <person name="Zhou Y."/>
            <person name="Zhang J."/>
            <person name="Lin C."/>
            <person name="Li X."/>
            <person name="Xing L."/>
            <person name="Huo D."/>
            <person name="Sun M."/>
            <person name="Wang L."/>
            <person name="Mercier A."/>
            <person name="Li F."/>
            <person name="Yang H."/>
            <person name="Xiang J."/>
        </authorList>
    </citation>
    <scope>NUCLEOTIDE SEQUENCE [LARGE SCALE GENOMIC DNA]</scope>
    <source>
        <strain evidence="2">Shaxun</strain>
        <tissue evidence="2">Muscle</tissue>
    </source>
</reference>